<evidence type="ECO:0000256" key="6">
    <source>
        <dbReference type="ARBA" id="ARBA00023242"/>
    </source>
</evidence>
<gene>
    <name evidence="9" type="ORF">TCM_021580</name>
</gene>
<protein>
    <submittedName>
        <fullName evidence="9">RNI-like superfamily protein</fullName>
    </submittedName>
</protein>
<dbReference type="InterPro" id="IPR036576">
    <property type="entry name" value="WRKY_dom_sf"/>
</dbReference>
<dbReference type="SMART" id="SM00774">
    <property type="entry name" value="WRKY"/>
    <property type="match status" value="2"/>
</dbReference>
<dbReference type="InterPro" id="IPR044810">
    <property type="entry name" value="WRKY_plant"/>
</dbReference>
<evidence type="ECO:0000313" key="9">
    <source>
        <dbReference type="EMBL" id="EOY07049.1"/>
    </source>
</evidence>
<reference evidence="9 10" key="1">
    <citation type="journal article" date="2013" name="Genome Biol.">
        <title>The genome sequence of the most widely cultivated cacao type and its use to identify candidate genes regulating pod color.</title>
        <authorList>
            <person name="Motamayor J.C."/>
            <person name="Mockaitis K."/>
            <person name="Schmutz J."/>
            <person name="Haiminen N."/>
            <person name="Iii D.L."/>
            <person name="Cornejo O."/>
            <person name="Findley S.D."/>
            <person name="Zheng P."/>
            <person name="Utro F."/>
            <person name="Royaert S."/>
            <person name="Saski C."/>
            <person name="Jenkins J."/>
            <person name="Podicheti R."/>
            <person name="Zhao M."/>
            <person name="Scheffler B.E."/>
            <person name="Stack J.C."/>
            <person name="Feltus F.A."/>
            <person name="Mustiga G.M."/>
            <person name="Amores F."/>
            <person name="Phillips W."/>
            <person name="Marelli J.P."/>
            <person name="May G.D."/>
            <person name="Shapiro H."/>
            <person name="Ma J."/>
            <person name="Bustamante C.D."/>
            <person name="Schnell R.J."/>
            <person name="Main D."/>
            <person name="Gilbert D."/>
            <person name="Parida L."/>
            <person name="Kuhn D.N."/>
        </authorList>
    </citation>
    <scope>NUCLEOTIDE SEQUENCE [LARGE SCALE GENOMIC DNA]</scope>
    <source>
        <strain evidence="10">cv. Matina 1-6</strain>
    </source>
</reference>
<evidence type="ECO:0000256" key="4">
    <source>
        <dbReference type="ARBA" id="ARBA00023125"/>
    </source>
</evidence>
<evidence type="ECO:0000256" key="5">
    <source>
        <dbReference type="ARBA" id="ARBA00023163"/>
    </source>
</evidence>
<keyword evidence="5" id="KW-0804">Transcription</keyword>
<dbReference type="FunFam" id="3.80.10.10:FF:000276">
    <property type="entry name" value="F-box/LRR-repeat protein 3"/>
    <property type="match status" value="1"/>
</dbReference>
<feature type="compositionally biased region" description="Polar residues" evidence="7">
    <location>
        <begin position="966"/>
        <end position="999"/>
    </location>
</feature>
<dbReference type="eggNOG" id="KOG1947">
    <property type="taxonomic scope" value="Eukaryota"/>
</dbReference>
<evidence type="ECO:0000256" key="1">
    <source>
        <dbReference type="ARBA" id="ARBA00004123"/>
    </source>
</evidence>
<dbReference type="InterPro" id="IPR001611">
    <property type="entry name" value="Leu-rich_rpt"/>
</dbReference>
<dbReference type="InterPro" id="IPR006553">
    <property type="entry name" value="Leu-rich_rpt_Cys-con_subtyp"/>
</dbReference>
<dbReference type="SUPFAM" id="SSF118290">
    <property type="entry name" value="WRKY DNA-binding domain"/>
    <property type="match status" value="2"/>
</dbReference>
<keyword evidence="2" id="KW-0677">Repeat</keyword>
<evidence type="ECO:0000259" key="8">
    <source>
        <dbReference type="PROSITE" id="PS50811"/>
    </source>
</evidence>
<feature type="region of interest" description="Disordered" evidence="7">
    <location>
        <begin position="958"/>
        <end position="1050"/>
    </location>
</feature>
<keyword evidence="6" id="KW-0539">Nucleus</keyword>
<dbReference type="Gene3D" id="3.80.10.10">
    <property type="entry name" value="Ribonuclease Inhibitor"/>
    <property type="match status" value="3"/>
</dbReference>
<evidence type="ECO:0000256" key="7">
    <source>
        <dbReference type="SAM" id="MobiDB-lite"/>
    </source>
</evidence>
<dbReference type="PROSITE" id="PS50811">
    <property type="entry name" value="WRKY"/>
    <property type="match status" value="2"/>
</dbReference>
<dbReference type="STRING" id="3641.A0A061EXQ1"/>
<dbReference type="GO" id="GO:0031146">
    <property type="term" value="P:SCF-dependent proteasomal ubiquitin-dependent protein catabolic process"/>
    <property type="evidence" value="ECO:0000318"/>
    <property type="project" value="GO_Central"/>
</dbReference>
<dbReference type="InterPro" id="IPR032675">
    <property type="entry name" value="LRR_dom_sf"/>
</dbReference>
<feature type="domain" description="WRKY" evidence="8">
    <location>
        <begin position="910"/>
        <end position="967"/>
    </location>
</feature>
<dbReference type="HOGENOM" id="CLU_267007_0_0_1"/>
<dbReference type="SUPFAM" id="SSF52047">
    <property type="entry name" value="RNI-like"/>
    <property type="match status" value="2"/>
</dbReference>
<feature type="region of interest" description="Disordered" evidence="7">
    <location>
        <begin position="1126"/>
        <end position="1183"/>
    </location>
</feature>
<sequence length="1238" mass="135151">MKKQKKECFGGFNPFDLLSEEIIFMILDLLHRNPLDKKSFSLVCKSFYATESNHRRTLKPLRQEHLPAILCRYSNITHLDLTLCSRVTDASLSIISNACTSTLRSVDFSRSRLFSTSGLLGLALNCKNLVEIDLSNGTDLKDSAMAAVAEAKNLEKLWLARCKSITDLGVGCVAVGCRKLRFVCLKWCLGVGDLGVGLIAVKCKQILYLDLSYLPITNKCLSSVLKLQHLEDLVMEGCFGIDDDSLAVLKHGCKSLKSLDVSTCQNITDSGLSSLISGAEGLQQLTLAHGSPVTSSLADCLKKLSLLQSVKLDGCLITYDGLKTIGNWCLSLRELSLSKCLGVTDEGLSSVVTKHKDLRKLDITCCRKITDVSVAHITNSCNFLSSLRMESCTLVSRKAFGLIGQQCHLLEELDLTDNEIDDEGLKSISRCSKLSNLKLGICLNITDEGLIHIGRGCSKLIELDLYRCAEITDLGILAIAQGCPGLEMINIAYCKDITDRSLLSLSKCSCLKTFESRGCSRITSLGLTAIAVGCKELSKLDIKKCHNIDDAGMLPLAHFSQNLRQINLSHSSVTDVGLLSLASISCLQNITILHLKGLTPSGLAAALLACAGLRKVKLQAAFRWLLPHRLFEHLEARGCGIRSQVLEITVGRSNAIEILEDLVGTNTSNTSSINSQTAFPFSNSNPMAASSSFMNMDNINQNRSTSITSWGLSGHQVTDKFGIEIPKFKSLAPSSLPISPAPVSPSSYLVTPPAAFSPTDFLDSPVLFSTSSIFPSPTTGAFAGQTLNWRSNSNDNQQGIKGEHNNFFDFSFQPQPGPSSTSSSTFQSSSNIVSVEQSTWNFSEPMKQPELPVEKAARVKSEFAPMQNFSSEMAPSQTTMQQSNTGSQPAGYNQYNQSTQYTRENRKVQDGYNWRKYGQKQVKGSENPRSYYKCTYPNCPTKKKVERSLDGQITEIVYKGSHNHPKPQSTRRSSSHAACTNSEISDQSGGTLGNEQTDSFLVHEDTSGSIGEDEFDQASPLSNPGGDDNENEPDAKRWKGENENEGIIGSGSRTVREPRIVVQTTSDIDILDDGYRWRKYGQKVVKGNPNPRSYYKCTTIGCPVRKHVERASHDLRAVITTYEGKHNHDVPAARGSGYAINRPSTTNNSNAPMPIRPSAVPSQASNTSYPNSLQTRLPTSGSQPPVTLEMLQNQGSYGFSGFGKPIGSYMSQAQFSEGAFARAKDEPEDDSFFDGFLS</sequence>
<dbReference type="Pfam" id="PF25372">
    <property type="entry name" value="DUF7885"/>
    <property type="match status" value="1"/>
</dbReference>
<dbReference type="SMART" id="SM00367">
    <property type="entry name" value="LRR_CC"/>
    <property type="match status" value="16"/>
</dbReference>
<feature type="domain" description="WRKY" evidence="8">
    <location>
        <begin position="1066"/>
        <end position="1131"/>
    </location>
</feature>
<keyword evidence="4" id="KW-0238">DNA-binding</keyword>
<feature type="compositionally biased region" description="Basic and acidic residues" evidence="7">
    <location>
        <begin position="1033"/>
        <end position="1042"/>
    </location>
</feature>
<accession>A0A061EXQ1</accession>
<feature type="compositionally biased region" description="Polar residues" evidence="7">
    <location>
        <begin position="1160"/>
        <end position="1183"/>
    </location>
</feature>
<keyword evidence="10" id="KW-1185">Reference proteome</keyword>
<dbReference type="AlphaFoldDB" id="A0A061EXQ1"/>
<evidence type="ECO:0000256" key="3">
    <source>
        <dbReference type="ARBA" id="ARBA00023015"/>
    </source>
</evidence>
<dbReference type="GO" id="GO:0003700">
    <property type="term" value="F:DNA-binding transcription factor activity"/>
    <property type="evidence" value="ECO:0007669"/>
    <property type="project" value="InterPro"/>
</dbReference>
<evidence type="ECO:0000256" key="2">
    <source>
        <dbReference type="ARBA" id="ARBA00022737"/>
    </source>
</evidence>
<name>A0A061EXQ1_THECC</name>
<dbReference type="GO" id="GO:0019005">
    <property type="term" value="C:SCF ubiquitin ligase complex"/>
    <property type="evidence" value="ECO:0000318"/>
    <property type="project" value="GO_Central"/>
</dbReference>
<organism evidence="9 10">
    <name type="scientific">Theobroma cacao</name>
    <name type="common">Cacao</name>
    <name type="synonym">Cocoa</name>
    <dbReference type="NCBI Taxonomy" id="3641"/>
    <lineage>
        <taxon>Eukaryota</taxon>
        <taxon>Viridiplantae</taxon>
        <taxon>Streptophyta</taxon>
        <taxon>Embryophyta</taxon>
        <taxon>Tracheophyta</taxon>
        <taxon>Spermatophyta</taxon>
        <taxon>Magnoliopsida</taxon>
        <taxon>eudicotyledons</taxon>
        <taxon>Gunneridae</taxon>
        <taxon>Pentapetalae</taxon>
        <taxon>rosids</taxon>
        <taxon>malvids</taxon>
        <taxon>Malvales</taxon>
        <taxon>Malvaceae</taxon>
        <taxon>Byttnerioideae</taxon>
        <taxon>Theobroma</taxon>
    </lineage>
</organism>
<feature type="compositionally biased region" description="Polar residues" evidence="7">
    <location>
        <begin position="789"/>
        <end position="799"/>
    </location>
</feature>
<feature type="region of interest" description="Disordered" evidence="7">
    <location>
        <begin position="872"/>
        <end position="931"/>
    </location>
</feature>
<keyword evidence="3" id="KW-0805">Transcription regulation</keyword>
<dbReference type="Pfam" id="PF13516">
    <property type="entry name" value="LRR_6"/>
    <property type="match status" value="2"/>
</dbReference>
<proteinExistence type="predicted"/>
<comment type="subcellular location">
    <subcellularLocation>
        <location evidence="1">Nucleus</location>
    </subcellularLocation>
</comment>
<dbReference type="Gramene" id="EOY07049">
    <property type="protein sequence ID" value="EOY07049"/>
    <property type="gene ID" value="TCM_021580"/>
</dbReference>
<feature type="region of interest" description="Disordered" evidence="7">
    <location>
        <begin position="789"/>
        <end position="828"/>
    </location>
</feature>
<feature type="compositionally biased region" description="Polar residues" evidence="7">
    <location>
        <begin position="1142"/>
        <end position="1151"/>
    </location>
</feature>
<dbReference type="FunCoup" id="A0A061EXQ1">
    <property type="interactions" value="1195"/>
</dbReference>
<feature type="compositionally biased region" description="Low complexity" evidence="7">
    <location>
        <begin position="810"/>
        <end position="828"/>
    </location>
</feature>
<dbReference type="PANTHER" id="PTHR31221:SF1">
    <property type="entry name" value="WRKY TRANSCRIPTION FACTOR 33-RELATED"/>
    <property type="match status" value="1"/>
</dbReference>
<dbReference type="PANTHER" id="PTHR31221">
    <property type="entry name" value="WRKY TRANSCRIPTION FACTOR PROTEIN 1-RELATED"/>
    <property type="match status" value="1"/>
</dbReference>
<dbReference type="Gene3D" id="2.20.25.80">
    <property type="entry name" value="WRKY domain"/>
    <property type="match status" value="2"/>
</dbReference>
<dbReference type="InterPro" id="IPR057207">
    <property type="entry name" value="FBXL15_LRR"/>
</dbReference>
<dbReference type="FunFam" id="2.20.25.80:FF:000001">
    <property type="entry name" value="WRKY transcription factor 33"/>
    <property type="match status" value="1"/>
</dbReference>
<dbReference type="InterPro" id="IPR003657">
    <property type="entry name" value="WRKY_dom"/>
</dbReference>
<dbReference type="GO" id="GO:0005634">
    <property type="term" value="C:nucleus"/>
    <property type="evidence" value="ECO:0007669"/>
    <property type="project" value="UniProtKB-SubCell"/>
</dbReference>
<dbReference type="Pfam" id="PF03106">
    <property type="entry name" value="WRKY"/>
    <property type="match status" value="2"/>
</dbReference>
<dbReference type="Proteomes" id="UP000026915">
    <property type="component" value="Chromosome 5"/>
</dbReference>
<dbReference type="EMBL" id="CM001883">
    <property type="protein sequence ID" value="EOY07049.1"/>
    <property type="molecule type" value="Genomic_DNA"/>
</dbReference>
<evidence type="ECO:0000313" key="10">
    <source>
        <dbReference type="Proteomes" id="UP000026915"/>
    </source>
</evidence>
<dbReference type="GO" id="GO:0043565">
    <property type="term" value="F:sequence-specific DNA binding"/>
    <property type="evidence" value="ECO:0007669"/>
    <property type="project" value="InterPro"/>
</dbReference>
<feature type="compositionally biased region" description="Polar residues" evidence="7">
    <location>
        <begin position="872"/>
        <end position="902"/>
    </location>
</feature>
<dbReference type="SUPFAM" id="SSF52058">
    <property type="entry name" value="L domain-like"/>
    <property type="match status" value="1"/>
</dbReference>
<dbReference type="InParanoid" id="A0A061EXQ1"/>
<dbReference type="FunFam" id="2.20.25.80:FF:000006">
    <property type="entry name" value="WRKY transcription factor"/>
    <property type="match status" value="1"/>
</dbReference>